<dbReference type="InterPro" id="IPR036259">
    <property type="entry name" value="MFS_trans_sf"/>
</dbReference>
<evidence type="ECO:0000256" key="6">
    <source>
        <dbReference type="SAM" id="Phobius"/>
    </source>
</evidence>
<dbReference type="VEuPathDB" id="TriTrypDB:TcCLB.507709.60"/>
<dbReference type="SUPFAM" id="SSF103473">
    <property type="entry name" value="MFS general substrate transporter"/>
    <property type="match status" value="1"/>
</dbReference>
<dbReference type="VEuPathDB" id="TriTrypDB:TCDM_04942"/>
<feature type="transmembrane region" description="Helical" evidence="6">
    <location>
        <begin position="404"/>
        <end position="423"/>
    </location>
</feature>
<gene>
    <name evidence="7" type="ORF">C4B63_84g35</name>
</gene>
<reference evidence="7 8" key="1">
    <citation type="journal article" date="2018" name="Microb. Genom.">
        <title>Expanding an expanded genome: long-read sequencing of Trypanosoma cruzi.</title>
        <authorList>
            <person name="Berna L."/>
            <person name="Rodriguez M."/>
            <person name="Chiribao M.L."/>
            <person name="Parodi-Talice A."/>
            <person name="Pita S."/>
            <person name="Rijo G."/>
            <person name="Alvarez-Valin F."/>
            <person name="Robello C."/>
        </authorList>
    </citation>
    <scope>NUCLEOTIDE SEQUENCE [LARGE SCALE GENOMIC DNA]</scope>
    <source>
        <strain evidence="7 8">Dm28c</strain>
    </source>
</reference>
<dbReference type="GO" id="GO:0016020">
    <property type="term" value="C:membrane"/>
    <property type="evidence" value="ECO:0007669"/>
    <property type="project" value="UniProtKB-SubCell"/>
</dbReference>
<feature type="transmembrane region" description="Helical" evidence="6">
    <location>
        <begin position="201"/>
        <end position="222"/>
    </location>
</feature>
<dbReference type="VEuPathDB" id="TriTrypDB:C3747_60g28"/>
<dbReference type="InterPro" id="IPR000109">
    <property type="entry name" value="POT_fam"/>
</dbReference>
<name>A0A2V2UXD5_TRYCR</name>
<evidence type="ECO:0000256" key="2">
    <source>
        <dbReference type="ARBA" id="ARBA00005982"/>
    </source>
</evidence>
<feature type="transmembrane region" description="Helical" evidence="6">
    <location>
        <begin position="108"/>
        <end position="127"/>
    </location>
</feature>
<dbReference type="GO" id="GO:0022857">
    <property type="term" value="F:transmembrane transporter activity"/>
    <property type="evidence" value="ECO:0007669"/>
    <property type="project" value="InterPro"/>
</dbReference>
<feature type="transmembrane region" description="Helical" evidence="6">
    <location>
        <begin position="78"/>
        <end position="96"/>
    </location>
</feature>
<evidence type="ECO:0000256" key="3">
    <source>
        <dbReference type="ARBA" id="ARBA00022692"/>
    </source>
</evidence>
<feature type="transmembrane region" description="Helical" evidence="6">
    <location>
        <begin position="21"/>
        <end position="41"/>
    </location>
</feature>
<keyword evidence="3 6" id="KW-0812">Transmembrane</keyword>
<dbReference type="Proteomes" id="UP000246121">
    <property type="component" value="Unassembled WGS sequence"/>
</dbReference>
<feature type="transmembrane region" description="Helical" evidence="6">
    <location>
        <begin position="517"/>
        <end position="536"/>
    </location>
</feature>
<dbReference type="VEuPathDB" id="TriTrypDB:TcBrA4_0015830"/>
<dbReference type="VEuPathDB" id="TriTrypDB:TcCL_NonESM06275"/>
<sequence length="623" mass="68074">MLLGFPSEVWITMTVEFAERLGFYGTTFMLMTYCTIMLRWSTSAGNALINALYALTPLSACVSSSVSDGRWGRPYSLVVFLTTYAVGLSMVALSSFPLMYGEFPLDPSVLGVALFATGILLFALGYGGMKVCTNPLMADCVSDAYKDNETQCQLVLSQLFRWIYAITNSGSLIGIIVPPLLRSLDGRSVVMGSVTHTTGYYFGFSLSAVSSILGLSLFVMMYHCFRRNEPSPSTVLLRTFLRAIFIRWCFAVGRIRDEAFLSAHRWDLIDFAGYSVTAKKSTDTVASHDALSGAPDLSVKLRNCTESGSSGELNHGREAVATEWNVNEAKQDDMPTQGAPIDADGLDQTWVDNAKMIASVCRALVAMPIYWLITNQFSTNMILQAATTGLPSYIPPEVFNNVNVISLLISLLLFDRVVFPFVFVNKTPPVRGRVVCGFATMIISMFWCGVVQINIDHRGKYDEKDIYHLLPGMTMVSPLWLVPPYIMQGVASALVDTTIMEVVYVAAPTSMKGTMMAFYLMASSLSGFLGLALSPAMRPKNAQIVIFSLTGALVLVTVLFYLLNSPTAEAVTEAGDGQGTDVAADPHTVSKEEKECLLLKGFSRSENAAYYGGVLHHREASHL</sequence>
<dbReference type="Gene3D" id="1.20.1250.20">
    <property type="entry name" value="MFS general substrate transporter like domains"/>
    <property type="match status" value="1"/>
</dbReference>
<proteinExistence type="inferred from homology"/>
<protein>
    <submittedName>
        <fullName evidence="7">Uncharacterized protein</fullName>
    </submittedName>
</protein>
<dbReference type="VEuPathDB" id="TriTrypDB:C4B63_84g35"/>
<keyword evidence="5 6" id="KW-0472">Membrane</keyword>
<dbReference type="VEuPathDB" id="TriTrypDB:TCSYLVIO_004875"/>
<evidence type="ECO:0000313" key="7">
    <source>
        <dbReference type="EMBL" id="PWU87832.1"/>
    </source>
</evidence>
<dbReference type="VEuPathDB" id="TriTrypDB:BCY84_10916"/>
<dbReference type="VEuPathDB" id="TriTrypDB:TcBrA4_0015840"/>
<evidence type="ECO:0000256" key="5">
    <source>
        <dbReference type="ARBA" id="ARBA00023136"/>
    </source>
</evidence>
<comment type="caution">
    <text evidence="7">The sequence shown here is derived from an EMBL/GenBank/DDBJ whole genome shotgun (WGS) entry which is preliminary data.</text>
</comment>
<dbReference type="VEuPathDB" id="TriTrypDB:ECC02_001922"/>
<evidence type="ECO:0000256" key="1">
    <source>
        <dbReference type="ARBA" id="ARBA00004141"/>
    </source>
</evidence>
<feature type="transmembrane region" description="Helical" evidence="6">
    <location>
        <begin position="162"/>
        <end position="181"/>
    </location>
</feature>
<comment type="similarity">
    <text evidence="2">Belongs to the major facilitator superfamily. Proton-dependent oligopeptide transporter (POT/PTR) (TC 2.A.17) family.</text>
</comment>
<dbReference type="VEuPathDB" id="TriTrypDB:Tc_MARK_3621"/>
<keyword evidence="4 6" id="KW-1133">Transmembrane helix</keyword>
<dbReference type="PANTHER" id="PTHR11654">
    <property type="entry name" value="OLIGOPEPTIDE TRANSPORTER-RELATED"/>
    <property type="match status" value="1"/>
</dbReference>
<evidence type="ECO:0000313" key="8">
    <source>
        <dbReference type="Proteomes" id="UP000246121"/>
    </source>
</evidence>
<feature type="transmembrane region" description="Helical" evidence="6">
    <location>
        <begin position="435"/>
        <end position="455"/>
    </location>
</feature>
<dbReference type="Pfam" id="PF00854">
    <property type="entry name" value="PTR2"/>
    <property type="match status" value="1"/>
</dbReference>
<feature type="transmembrane region" description="Helical" evidence="6">
    <location>
        <begin position="542"/>
        <end position="563"/>
    </location>
</feature>
<evidence type="ECO:0000256" key="4">
    <source>
        <dbReference type="ARBA" id="ARBA00022989"/>
    </source>
</evidence>
<dbReference type="EMBL" id="PRFA01000084">
    <property type="protein sequence ID" value="PWU87832.1"/>
    <property type="molecule type" value="Genomic_DNA"/>
</dbReference>
<dbReference type="AlphaFoldDB" id="A0A2V2UXD5"/>
<dbReference type="VEuPathDB" id="TriTrypDB:TcCLB.506577.60"/>
<accession>A0A2V2UXD5</accession>
<dbReference type="VEuPathDB" id="TriTrypDB:TcG_09184"/>
<organism evidence="7 8">
    <name type="scientific">Trypanosoma cruzi</name>
    <dbReference type="NCBI Taxonomy" id="5693"/>
    <lineage>
        <taxon>Eukaryota</taxon>
        <taxon>Discoba</taxon>
        <taxon>Euglenozoa</taxon>
        <taxon>Kinetoplastea</taxon>
        <taxon>Metakinetoplastina</taxon>
        <taxon>Trypanosomatida</taxon>
        <taxon>Trypanosomatidae</taxon>
        <taxon>Trypanosoma</taxon>
        <taxon>Schizotrypanum</taxon>
    </lineage>
</organism>
<comment type="subcellular location">
    <subcellularLocation>
        <location evidence="1">Membrane</location>
        <topology evidence="1">Multi-pass membrane protein</topology>
    </subcellularLocation>
</comment>